<dbReference type="Proteomes" id="UP001529510">
    <property type="component" value="Unassembled WGS sequence"/>
</dbReference>
<dbReference type="EMBL" id="JAMKFB020000707">
    <property type="protein sequence ID" value="KAL0148325.1"/>
    <property type="molecule type" value="Genomic_DNA"/>
</dbReference>
<feature type="transmembrane region" description="Helical" evidence="2">
    <location>
        <begin position="23"/>
        <end position="44"/>
    </location>
</feature>
<proteinExistence type="predicted"/>
<feature type="non-terminal residue" evidence="3">
    <location>
        <position position="1"/>
    </location>
</feature>
<keyword evidence="2" id="KW-0812">Transmembrane</keyword>
<sequence length="114" mass="11816">AMQSPHSKAQSHMPTASTPSSPAGIPLFTVLPITAVAILSVWAAHCTPESSSVHESAPEASSDHKSVLEASPGDEFAPTPPEVSVYAVEPPKEAVSIHELTAMSVHQSAPEDLV</sequence>
<name>A0ABD0MDG6_CIRMR</name>
<keyword evidence="2" id="KW-0472">Membrane</keyword>
<keyword evidence="2" id="KW-1133">Transmembrane helix</keyword>
<evidence type="ECO:0000313" key="3">
    <source>
        <dbReference type="EMBL" id="KAL0148325.1"/>
    </source>
</evidence>
<evidence type="ECO:0000256" key="2">
    <source>
        <dbReference type="SAM" id="Phobius"/>
    </source>
</evidence>
<evidence type="ECO:0000313" key="4">
    <source>
        <dbReference type="Proteomes" id="UP001529510"/>
    </source>
</evidence>
<organism evidence="3 4">
    <name type="scientific">Cirrhinus mrigala</name>
    <name type="common">Mrigala</name>
    <dbReference type="NCBI Taxonomy" id="683832"/>
    <lineage>
        <taxon>Eukaryota</taxon>
        <taxon>Metazoa</taxon>
        <taxon>Chordata</taxon>
        <taxon>Craniata</taxon>
        <taxon>Vertebrata</taxon>
        <taxon>Euteleostomi</taxon>
        <taxon>Actinopterygii</taxon>
        <taxon>Neopterygii</taxon>
        <taxon>Teleostei</taxon>
        <taxon>Ostariophysi</taxon>
        <taxon>Cypriniformes</taxon>
        <taxon>Cyprinidae</taxon>
        <taxon>Labeoninae</taxon>
        <taxon>Labeonini</taxon>
        <taxon>Cirrhinus</taxon>
    </lineage>
</organism>
<keyword evidence="4" id="KW-1185">Reference proteome</keyword>
<evidence type="ECO:0000256" key="1">
    <source>
        <dbReference type="SAM" id="MobiDB-lite"/>
    </source>
</evidence>
<accession>A0ABD0MDG6</accession>
<feature type="region of interest" description="Disordered" evidence="1">
    <location>
        <begin position="48"/>
        <end position="83"/>
    </location>
</feature>
<protein>
    <submittedName>
        <fullName evidence="3">Uncharacterized protein</fullName>
    </submittedName>
</protein>
<reference evidence="3 4" key="1">
    <citation type="submission" date="2024-05" db="EMBL/GenBank/DDBJ databases">
        <title>Genome sequencing and assembly of Indian major carp, Cirrhinus mrigala (Hamilton, 1822).</title>
        <authorList>
            <person name="Mohindra V."/>
            <person name="Chowdhury L.M."/>
            <person name="Lal K."/>
            <person name="Jena J.K."/>
        </authorList>
    </citation>
    <scope>NUCLEOTIDE SEQUENCE [LARGE SCALE GENOMIC DNA]</scope>
    <source>
        <strain evidence="3">CM1030</strain>
        <tissue evidence="3">Blood</tissue>
    </source>
</reference>
<dbReference type="AlphaFoldDB" id="A0ABD0MDG6"/>
<comment type="caution">
    <text evidence="3">The sequence shown here is derived from an EMBL/GenBank/DDBJ whole genome shotgun (WGS) entry which is preliminary data.</text>
</comment>
<gene>
    <name evidence="3" type="ORF">M9458_056387</name>
</gene>
<feature type="region of interest" description="Disordered" evidence="1">
    <location>
        <begin position="1"/>
        <end position="21"/>
    </location>
</feature>